<dbReference type="SUPFAM" id="SSF48403">
    <property type="entry name" value="Ankyrin repeat"/>
    <property type="match status" value="1"/>
</dbReference>
<dbReference type="PANTHER" id="PTHR47143">
    <property type="entry name" value="TRANSIENT RECEPTOR POTENTIAL CATION CHANNEL PROTEIN PAINLESS"/>
    <property type="match status" value="1"/>
</dbReference>
<keyword evidence="2" id="KW-0813">Transport</keyword>
<dbReference type="PROSITE" id="PS50297">
    <property type="entry name" value="ANK_REP_REGION"/>
    <property type="match status" value="6"/>
</dbReference>
<evidence type="ECO:0000256" key="4">
    <source>
        <dbReference type="ARBA" id="ARBA00022692"/>
    </source>
</evidence>
<feature type="repeat" description="ANK" evidence="12">
    <location>
        <begin position="157"/>
        <end position="189"/>
    </location>
</feature>
<dbReference type="InterPro" id="IPR002110">
    <property type="entry name" value="Ankyrin_rpt"/>
</dbReference>
<feature type="transmembrane region" description="Helical" evidence="13">
    <location>
        <begin position="643"/>
        <end position="665"/>
    </location>
</feature>
<feature type="transmembrane region" description="Helical" evidence="13">
    <location>
        <begin position="429"/>
        <end position="453"/>
    </location>
</feature>
<dbReference type="Pfam" id="PF12796">
    <property type="entry name" value="Ank_2"/>
    <property type="match status" value="2"/>
</dbReference>
<dbReference type="InterPro" id="IPR005821">
    <property type="entry name" value="Ion_trans_dom"/>
</dbReference>
<dbReference type="Gene3D" id="1.25.40.20">
    <property type="entry name" value="Ankyrin repeat-containing domain"/>
    <property type="match status" value="3"/>
</dbReference>
<protein>
    <submittedName>
        <fullName evidence="16">Transient receptor potential channel pyrexia-like</fullName>
    </submittedName>
</protein>
<evidence type="ECO:0000256" key="8">
    <source>
        <dbReference type="ARBA" id="ARBA00023065"/>
    </source>
</evidence>
<dbReference type="InterPro" id="IPR052076">
    <property type="entry name" value="TRP_cation_channel"/>
</dbReference>
<keyword evidence="15" id="KW-1185">Reference proteome</keyword>
<feature type="repeat" description="ANK" evidence="12">
    <location>
        <begin position="234"/>
        <end position="259"/>
    </location>
</feature>
<keyword evidence="4 13" id="KW-0812">Transmembrane</keyword>
<feature type="domain" description="Ion transport" evidence="14">
    <location>
        <begin position="436"/>
        <end position="674"/>
    </location>
</feature>
<evidence type="ECO:0000256" key="7">
    <source>
        <dbReference type="ARBA" id="ARBA00023043"/>
    </source>
</evidence>
<proteinExistence type="predicted"/>
<dbReference type="Pfam" id="PF00520">
    <property type="entry name" value="Ion_trans"/>
    <property type="match status" value="1"/>
</dbReference>
<evidence type="ECO:0000256" key="1">
    <source>
        <dbReference type="ARBA" id="ARBA00004141"/>
    </source>
</evidence>
<dbReference type="Pfam" id="PF00023">
    <property type="entry name" value="Ank"/>
    <property type="match status" value="1"/>
</dbReference>
<keyword evidence="11" id="KW-0407">Ion channel</keyword>
<dbReference type="OrthoDB" id="5402602at2759"/>
<dbReference type="SMART" id="SM00248">
    <property type="entry name" value="ANK"/>
    <property type="match status" value="7"/>
</dbReference>
<dbReference type="PRINTS" id="PR01415">
    <property type="entry name" value="ANKYRIN"/>
</dbReference>
<accession>A0A6J1R0L4</accession>
<dbReference type="AlphaFoldDB" id="A0A6J1R0L4"/>
<keyword evidence="10" id="KW-0325">Glycoprotein</keyword>
<keyword evidence="6 13" id="KW-1133">Transmembrane helix</keyword>
<feature type="transmembrane region" description="Helical" evidence="13">
    <location>
        <begin position="495"/>
        <end position="514"/>
    </location>
</feature>
<feature type="repeat" description="ANK" evidence="12">
    <location>
        <begin position="268"/>
        <end position="302"/>
    </location>
</feature>
<evidence type="ECO:0000256" key="13">
    <source>
        <dbReference type="SAM" id="Phobius"/>
    </source>
</evidence>
<evidence type="ECO:0000259" key="14">
    <source>
        <dbReference type="Pfam" id="PF00520"/>
    </source>
</evidence>
<dbReference type="InterPro" id="IPR036770">
    <property type="entry name" value="Ankyrin_rpt-contain_sf"/>
</dbReference>
<name>A0A6J1R0L4_9HYME</name>
<feature type="repeat" description="ANK" evidence="12">
    <location>
        <begin position="63"/>
        <end position="95"/>
    </location>
</feature>
<feature type="repeat" description="ANK" evidence="12">
    <location>
        <begin position="303"/>
        <end position="335"/>
    </location>
</feature>
<sequence length="823" mass="93389">MLGLVDRSIYIVDARKNGKIVMHECDPDHIALILAIENGEFDEASKILARDSKNRYVRPVGALQVTAVHMAAWQGNIDLLNQLYKKGADINSMDKIGRCALYYAAHNGNTDVTKWLLQHGGHIDVKVGIYSCTKNIPYSSLTKCLLVGRKLPLPVCWGRTPLHQAVKNNHADVVRVLVEGGADVNVKDECLVTPLLLAGSAVNRDDLNEMTKFVEIVRILVAAKVFVNIIHPDTGTTALHHAAMLGSAEATKILLSNGAWPMYKCKSSGSTPLHIVASTGSIETLMVLLEVMQRHNIDTRDQINRTALHRASYQGHRECVRVLINHGANLAAVTKTGVTVVDAIFAHISRPLAFLTDILDSCVRTANNTPSEKYENITVDFGILAPKHQMQMAVVTAVIAVVSDIRQLAILQHPLVETFLRLKWARLRILFFILILVHLFFVISLSVYAIMFTHHDADHVVTRRILATCSCFLLFHNMIQVILEPKHYLRQLETWLSLICAMLSLVTSIAGEFVKCSKEEIETRHCVHWVLHSISIAILLSWMQMMLLIGRVPMWGYYALMFSTVLKNFLKVLLAFGYLIVGFALSFVVLFHGNDQFDDFWKTIVRTMVMMMGEYEYEDLFKENKSNSTENDNGTFLPVTSRIVFFVFIMLASIVLINLMIGLAVNDIQGLEKEGHIRRLLKQAEFVAHLERVTSHRIFRSNWLHPRLRMLLHSRRDIPTKITLVSRENYFHHMSHFTESPPKIPADLIEALFLLATKTSFKNDNLADKNIEICDMKMTSILSNLEEQIRELKIHCYRNLTNRRSSKRRRFKRKPAPKKLVNT</sequence>
<feature type="repeat" description="ANK" evidence="12">
    <location>
        <begin position="96"/>
        <end position="128"/>
    </location>
</feature>
<comment type="subcellular location">
    <subcellularLocation>
        <location evidence="1">Membrane</location>
        <topology evidence="1">Multi-pass membrane protein</topology>
    </subcellularLocation>
</comment>
<feature type="transmembrane region" description="Helical" evidence="13">
    <location>
        <begin position="526"/>
        <end position="549"/>
    </location>
</feature>
<dbReference type="GeneID" id="112463915"/>
<evidence type="ECO:0000256" key="10">
    <source>
        <dbReference type="ARBA" id="ARBA00023180"/>
    </source>
</evidence>
<dbReference type="PROSITE" id="PS50088">
    <property type="entry name" value="ANK_REPEAT"/>
    <property type="match status" value="6"/>
</dbReference>
<dbReference type="RefSeq" id="XP_024886375.1">
    <property type="nucleotide sequence ID" value="XM_025030607.1"/>
</dbReference>
<evidence type="ECO:0000256" key="5">
    <source>
        <dbReference type="ARBA" id="ARBA00022737"/>
    </source>
</evidence>
<dbReference type="Proteomes" id="UP000504618">
    <property type="component" value="Unplaced"/>
</dbReference>
<gene>
    <name evidence="16" type="primary">LOC112463915</name>
</gene>
<feature type="transmembrane region" description="Helical" evidence="13">
    <location>
        <begin position="569"/>
        <end position="591"/>
    </location>
</feature>
<evidence type="ECO:0000256" key="12">
    <source>
        <dbReference type="PROSITE-ProRule" id="PRU00023"/>
    </source>
</evidence>
<dbReference type="PANTHER" id="PTHR47143:SF1">
    <property type="entry name" value="ION_TRANS DOMAIN-CONTAINING PROTEIN"/>
    <property type="match status" value="1"/>
</dbReference>
<evidence type="ECO:0000313" key="15">
    <source>
        <dbReference type="Proteomes" id="UP000504618"/>
    </source>
</evidence>
<evidence type="ECO:0000256" key="2">
    <source>
        <dbReference type="ARBA" id="ARBA00022448"/>
    </source>
</evidence>
<evidence type="ECO:0000313" key="16">
    <source>
        <dbReference type="RefSeq" id="XP_024886375.1"/>
    </source>
</evidence>
<keyword evidence="7 12" id="KW-0040">ANK repeat</keyword>
<feature type="transmembrane region" description="Helical" evidence="13">
    <location>
        <begin position="465"/>
        <end position="483"/>
    </location>
</feature>
<evidence type="ECO:0000256" key="9">
    <source>
        <dbReference type="ARBA" id="ARBA00023136"/>
    </source>
</evidence>
<dbReference type="GO" id="GO:0034703">
    <property type="term" value="C:cation channel complex"/>
    <property type="evidence" value="ECO:0007669"/>
    <property type="project" value="UniProtKB-ARBA"/>
</dbReference>
<evidence type="ECO:0000256" key="3">
    <source>
        <dbReference type="ARBA" id="ARBA00022606"/>
    </source>
</evidence>
<keyword evidence="9 13" id="KW-0472">Membrane</keyword>
<dbReference type="GO" id="GO:0005216">
    <property type="term" value="F:monoatomic ion channel activity"/>
    <property type="evidence" value="ECO:0007669"/>
    <property type="project" value="InterPro"/>
</dbReference>
<keyword evidence="8" id="KW-0406">Ion transport</keyword>
<dbReference type="Gene3D" id="1.10.287.70">
    <property type="match status" value="1"/>
</dbReference>
<organism evidence="15 16">
    <name type="scientific">Temnothorax curvispinosus</name>
    <dbReference type="NCBI Taxonomy" id="300111"/>
    <lineage>
        <taxon>Eukaryota</taxon>
        <taxon>Metazoa</taxon>
        <taxon>Ecdysozoa</taxon>
        <taxon>Arthropoda</taxon>
        <taxon>Hexapoda</taxon>
        <taxon>Insecta</taxon>
        <taxon>Pterygota</taxon>
        <taxon>Neoptera</taxon>
        <taxon>Endopterygota</taxon>
        <taxon>Hymenoptera</taxon>
        <taxon>Apocrita</taxon>
        <taxon>Aculeata</taxon>
        <taxon>Formicoidea</taxon>
        <taxon>Formicidae</taxon>
        <taxon>Myrmicinae</taxon>
        <taxon>Temnothorax</taxon>
    </lineage>
</organism>
<keyword evidence="5" id="KW-0677">Repeat</keyword>
<evidence type="ECO:0000256" key="11">
    <source>
        <dbReference type="ARBA" id="ARBA00023303"/>
    </source>
</evidence>
<reference evidence="16" key="1">
    <citation type="submission" date="2025-08" db="UniProtKB">
        <authorList>
            <consortium name="RefSeq"/>
        </authorList>
    </citation>
    <scope>IDENTIFICATION</scope>
    <source>
        <tissue evidence="16">Whole body</tissue>
    </source>
</reference>
<keyword evidence="3" id="KW-0716">Sensory transduction</keyword>
<evidence type="ECO:0000256" key="6">
    <source>
        <dbReference type="ARBA" id="ARBA00022989"/>
    </source>
</evidence>